<dbReference type="EMBL" id="DUZY01000006">
    <property type="protein sequence ID" value="DAD42497.1"/>
    <property type="molecule type" value="Genomic_DNA"/>
</dbReference>
<dbReference type="AlphaFoldDB" id="A0A822ZC63"/>
<protein>
    <submittedName>
        <fullName evidence="1">Uncharacterized protein</fullName>
    </submittedName>
</protein>
<keyword evidence="2" id="KW-1185">Reference proteome</keyword>
<comment type="caution">
    <text evidence="1">The sequence shown here is derived from an EMBL/GenBank/DDBJ whole genome shotgun (WGS) entry which is preliminary data.</text>
</comment>
<evidence type="ECO:0000313" key="2">
    <source>
        <dbReference type="Proteomes" id="UP000607653"/>
    </source>
</evidence>
<accession>A0A822ZC63</accession>
<proteinExistence type="predicted"/>
<name>A0A822ZC63_NELNU</name>
<sequence length="140" mass="15511">MDDLHSRDKNLDQMQLQNQRELAIMKVSNQETNIIVPNNNKAPEPGQFQLIQMDYSLIEALVEPDSRAMVRIHPSSLSLLATTETQGLSSNNVNLLWVTNGASGAFTDASAAYHDLRETHDTESAKDEDFEILGSRGKGV</sequence>
<dbReference type="Proteomes" id="UP000607653">
    <property type="component" value="Unassembled WGS sequence"/>
</dbReference>
<reference evidence="1 2" key="1">
    <citation type="journal article" date="2020" name="Mol. Biol. Evol.">
        <title>Distinct Expression and Methylation Patterns for Genes with Different Fates following a Single Whole-Genome Duplication in Flowering Plants.</title>
        <authorList>
            <person name="Shi T."/>
            <person name="Rahmani R.S."/>
            <person name="Gugger P.F."/>
            <person name="Wang M."/>
            <person name="Li H."/>
            <person name="Zhang Y."/>
            <person name="Li Z."/>
            <person name="Wang Q."/>
            <person name="Van de Peer Y."/>
            <person name="Marchal K."/>
            <person name="Chen J."/>
        </authorList>
    </citation>
    <scope>NUCLEOTIDE SEQUENCE [LARGE SCALE GENOMIC DNA]</scope>
    <source>
        <tissue evidence="1">Leaf</tissue>
    </source>
</reference>
<organism evidence="1 2">
    <name type="scientific">Nelumbo nucifera</name>
    <name type="common">Sacred lotus</name>
    <dbReference type="NCBI Taxonomy" id="4432"/>
    <lineage>
        <taxon>Eukaryota</taxon>
        <taxon>Viridiplantae</taxon>
        <taxon>Streptophyta</taxon>
        <taxon>Embryophyta</taxon>
        <taxon>Tracheophyta</taxon>
        <taxon>Spermatophyta</taxon>
        <taxon>Magnoliopsida</taxon>
        <taxon>Proteales</taxon>
        <taxon>Nelumbonaceae</taxon>
        <taxon>Nelumbo</taxon>
    </lineage>
</organism>
<gene>
    <name evidence="1" type="ORF">HUJ06_000727</name>
</gene>
<evidence type="ECO:0000313" key="1">
    <source>
        <dbReference type="EMBL" id="DAD42497.1"/>
    </source>
</evidence>